<evidence type="ECO:0000259" key="3">
    <source>
        <dbReference type="Pfam" id="PF13966"/>
    </source>
</evidence>
<keyword evidence="1" id="KW-1133">Transmembrane helix</keyword>
<dbReference type="AlphaFoldDB" id="A0AAW2KJ71"/>
<feature type="domain" description="Reverse transcriptase zinc-binding" evidence="3">
    <location>
        <begin position="75"/>
        <end position="160"/>
    </location>
</feature>
<protein>
    <recommendedName>
        <fullName evidence="5">Reverse transcriptase zinc-binding domain-containing protein</fullName>
    </recommendedName>
</protein>
<dbReference type="EMBL" id="JACGWJ010000028">
    <property type="protein sequence ID" value="KAL0307052.1"/>
    <property type="molecule type" value="Genomic_DNA"/>
</dbReference>
<comment type="caution">
    <text evidence="4">The sequence shown here is derived from an EMBL/GenBank/DDBJ whole genome shotgun (WGS) entry which is preliminary data.</text>
</comment>
<keyword evidence="1" id="KW-0812">Transmembrane</keyword>
<sequence length="321" mass="37223">MATPHTFIPGHHTQTANRLPSQVSELIDEESREWNEGLISTLFWPKDSELILQIPLCLVGTKDLHVWHYSSNGIFSVRSAYHIALSLFVRVSSSGLHWPRQMWHKKWQAKMPNKENVFIWRAIRDILPTESNLHKRIPHEVFCFPLARQWQKLLFTLFSSALSHDRWSNFPTTTWPLSSHSSPRDCQVQCRIDPFGFVPFLTASRLTLTEEFLMEDELQVLEVLRNARGVYVAWLSLRLTRGGSAEMAEAFAAREAIRLALQHMWPRVILEADRSNLLHKLSSNQPDLSAISILIVDVLFLSSFFTSIFFFFCETLRQFNC</sequence>
<reference evidence="4" key="2">
    <citation type="journal article" date="2024" name="Plant">
        <title>Genomic evolution and insights into agronomic trait innovations of Sesamum species.</title>
        <authorList>
            <person name="Miao H."/>
            <person name="Wang L."/>
            <person name="Qu L."/>
            <person name="Liu H."/>
            <person name="Sun Y."/>
            <person name="Le M."/>
            <person name="Wang Q."/>
            <person name="Wei S."/>
            <person name="Zheng Y."/>
            <person name="Lin W."/>
            <person name="Duan Y."/>
            <person name="Cao H."/>
            <person name="Xiong S."/>
            <person name="Wang X."/>
            <person name="Wei L."/>
            <person name="Li C."/>
            <person name="Ma Q."/>
            <person name="Ju M."/>
            <person name="Zhao R."/>
            <person name="Li G."/>
            <person name="Mu C."/>
            <person name="Tian Q."/>
            <person name="Mei H."/>
            <person name="Zhang T."/>
            <person name="Gao T."/>
            <person name="Zhang H."/>
        </authorList>
    </citation>
    <scope>NUCLEOTIDE SEQUENCE</scope>
    <source>
        <strain evidence="4">G02</strain>
    </source>
</reference>
<evidence type="ECO:0000256" key="1">
    <source>
        <dbReference type="SAM" id="Phobius"/>
    </source>
</evidence>
<name>A0AAW2KJ71_SESRA</name>
<dbReference type="InterPro" id="IPR002156">
    <property type="entry name" value="RNaseH_domain"/>
</dbReference>
<gene>
    <name evidence="4" type="ORF">Sradi_6122500</name>
</gene>
<evidence type="ECO:0008006" key="5">
    <source>
        <dbReference type="Google" id="ProtNLM"/>
    </source>
</evidence>
<feature type="transmembrane region" description="Helical" evidence="1">
    <location>
        <begin position="288"/>
        <end position="312"/>
    </location>
</feature>
<accession>A0AAW2KJ71</accession>
<proteinExistence type="predicted"/>
<keyword evidence="1" id="KW-0472">Membrane</keyword>
<feature type="domain" description="RNase H type-1" evidence="2">
    <location>
        <begin position="223"/>
        <end position="310"/>
    </location>
</feature>
<dbReference type="InterPro" id="IPR026960">
    <property type="entry name" value="RVT-Znf"/>
</dbReference>
<dbReference type="GO" id="GO:0004523">
    <property type="term" value="F:RNA-DNA hybrid ribonuclease activity"/>
    <property type="evidence" value="ECO:0007669"/>
    <property type="project" value="InterPro"/>
</dbReference>
<dbReference type="GO" id="GO:0003676">
    <property type="term" value="F:nucleic acid binding"/>
    <property type="evidence" value="ECO:0007669"/>
    <property type="project" value="InterPro"/>
</dbReference>
<dbReference type="Pfam" id="PF13966">
    <property type="entry name" value="zf-RVT"/>
    <property type="match status" value="1"/>
</dbReference>
<organism evidence="4">
    <name type="scientific">Sesamum radiatum</name>
    <name type="common">Black benniseed</name>
    <dbReference type="NCBI Taxonomy" id="300843"/>
    <lineage>
        <taxon>Eukaryota</taxon>
        <taxon>Viridiplantae</taxon>
        <taxon>Streptophyta</taxon>
        <taxon>Embryophyta</taxon>
        <taxon>Tracheophyta</taxon>
        <taxon>Spermatophyta</taxon>
        <taxon>Magnoliopsida</taxon>
        <taxon>eudicotyledons</taxon>
        <taxon>Gunneridae</taxon>
        <taxon>Pentapetalae</taxon>
        <taxon>asterids</taxon>
        <taxon>lamiids</taxon>
        <taxon>Lamiales</taxon>
        <taxon>Pedaliaceae</taxon>
        <taxon>Sesamum</taxon>
    </lineage>
</organism>
<evidence type="ECO:0000313" key="4">
    <source>
        <dbReference type="EMBL" id="KAL0307052.1"/>
    </source>
</evidence>
<dbReference type="Pfam" id="PF13456">
    <property type="entry name" value="RVT_3"/>
    <property type="match status" value="1"/>
</dbReference>
<reference evidence="4" key="1">
    <citation type="submission" date="2020-06" db="EMBL/GenBank/DDBJ databases">
        <authorList>
            <person name="Li T."/>
            <person name="Hu X."/>
            <person name="Zhang T."/>
            <person name="Song X."/>
            <person name="Zhang H."/>
            <person name="Dai N."/>
            <person name="Sheng W."/>
            <person name="Hou X."/>
            <person name="Wei L."/>
        </authorList>
    </citation>
    <scope>NUCLEOTIDE SEQUENCE</scope>
    <source>
        <strain evidence="4">G02</strain>
        <tissue evidence="4">Leaf</tissue>
    </source>
</reference>
<evidence type="ECO:0000259" key="2">
    <source>
        <dbReference type="Pfam" id="PF13456"/>
    </source>
</evidence>